<dbReference type="Gene3D" id="3.30.9.10">
    <property type="entry name" value="D-Amino Acid Oxidase, subunit A, domain 2"/>
    <property type="match status" value="1"/>
</dbReference>
<dbReference type="GO" id="GO:0019622">
    <property type="term" value="P:3-(3-hydroxy)phenylpropionate catabolic process"/>
    <property type="evidence" value="ECO:0007669"/>
    <property type="project" value="TreeGrafter"/>
</dbReference>
<dbReference type="AlphaFoldDB" id="A0A381Z9Y3"/>
<proteinExistence type="predicted"/>
<evidence type="ECO:0000259" key="2">
    <source>
        <dbReference type="Pfam" id="PF01494"/>
    </source>
</evidence>
<sequence length="508" mass="57499">MKTDYDVTVIGLGPAGTLTSLLLSDSSVNVIGIDKEKDIYNLPRAVTIDDEGLRILQRLNLEHVYLDNATAIEGAYFLDDKLNKLSGIDIPSGHLTSNGWMPTMLFHQPYTDALLREELLKSTCSVKLETELVDLIPKGNHYIVKTQNLTNGEEISFSTQYVVGADGASSKVRNIMEFDQEDLDYDKNWLVVDVKLNVKNTLPRFAAQICDPKRICTYIPSHLPFRRWEFILLEGESKDDMLKEKKIQELVSPWLKPEEYDIIRAAVYRFHSLMTKDFRKDNCFLIGDAAHQSPPFMGQGMMSGYRDSLNLSWKLISVIKNSFPSALLDSFEEERKPHSRFVVDGSAAIGKLMSAYADAVERNQPSDVPQELIDRGYGSFALPPLQNGILFRGKSDSTSMAGSIFPQPLLMEGMECNERLDALLGKGFCIVSKKEIDLNSEQKEFYEKINSKFIVLEESILNSSPSVKEVMKKNDVYILRPDRHIFGSTSDKITFNDLTEDLKERLNF</sequence>
<dbReference type="PRINTS" id="PR00420">
    <property type="entry name" value="RNGMNOXGNASE"/>
</dbReference>
<evidence type="ECO:0000313" key="3">
    <source>
        <dbReference type="EMBL" id="SVA86106.1"/>
    </source>
</evidence>
<dbReference type="Pfam" id="PF01494">
    <property type="entry name" value="FAD_binding_3"/>
    <property type="match status" value="1"/>
</dbReference>
<dbReference type="NCBIfam" id="NF004829">
    <property type="entry name" value="PRK06183.1-3"/>
    <property type="match status" value="1"/>
</dbReference>
<dbReference type="SUPFAM" id="SSF51905">
    <property type="entry name" value="FAD/NAD(P)-binding domain"/>
    <property type="match status" value="1"/>
</dbReference>
<dbReference type="EMBL" id="UINC01020523">
    <property type="protein sequence ID" value="SVA86106.1"/>
    <property type="molecule type" value="Genomic_DNA"/>
</dbReference>
<accession>A0A381Z9Y3</accession>
<protein>
    <recommendedName>
        <fullName evidence="2">FAD-binding domain-containing protein</fullName>
    </recommendedName>
</protein>
<dbReference type="PANTHER" id="PTHR43476">
    <property type="entry name" value="3-(3-HYDROXY-PHENYL)PROPIONATE/3-HYDROXYCINNAMIC ACID HYDROXYLASE"/>
    <property type="match status" value="1"/>
</dbReference>
<dbReference type="PANTHER" id="PTHR43476:SF3">
    <property type="entry name" value="FAD-BINDING MONOOXYGENASE"/>
    <property type="match status" value="1"/>
</dbReference>
<dbReference type="Gene3D" id="3.50.50.60">
    <property type="entry name" value="FAD/NAD(P)-binding domain"/>
    <property type="match status" value="1"/>
</dbReference>
<dbReference type="InterPro" id="IPR036188">
    <property type="entry name" value="FAD/NAD-bd_sf"/>
</dbReference>
<organism evidence="3">
    <name type="scientific">marine metagenome</name>
    <dbReference type="NCBI Taxonomy" id="408172"/>
    <lineage>
        <taxon>unclassified sequences</taxon>
        <taxon>metagenomes</taxon>
        <taxon>ecological metagenomes</taxon>
    </lineage>
</organism>
<gene>
    <name evidence="3" type="ORF">METZ01_LOCUS138960</name>
</gene>
<evidence type="ECO:0000256" key="1">
    <source>
        <dbReference type="ARBA" id="ARBA00023002"/>
    </source>
</evidence>
<dbReference type="InterPro" id="IPR002938">
    <property type="entry name" value="FAD-bd"/>
</dbReference>
<name>A0A381Z9Y3_9ZZZZ</name>
<dbReference type="GO" id="GO:0071949">
    <property type="term" value="F:FAD binding"/>
    <property type="evidence" value="ECO:0007669"/>
    <property type="project" value="InterPro"/>
</dbReference>
<feature type="domain" description="FAD-binding" evidence="2">
    <location>
        <begin position="4"/>
        <end position="345"/>
    </location>
</feature>
<keyword evidence="1" id="KW-0560">Oxidoreductase</keyword>
<reference evidence="3" key="1">
    <citation type="submission" date="2018-05" db="EMBL/GenBank/DDBJ databases">
        <authorList>
            <person name="Lanie J.A."/>
            <person name="Ng W.-L."/>
            <person name="Kazmierczak K.M."/>
            <person name="Andrzejewski T.M."/>
            <person name="Davidsen T.M."/>
            <person name="Wayne K.J."/>
            <person name="Tettelin H."/>
            <person name="Glass J.I."/>
            <person name="Rusch D."/>
            <person name="Podicherti R."/>
            <person name="Tsui H.-C.T."/>
            <person name="Winkler M.E."/>
        </authorList>
    </citation>
    <scope>NUCLEOTIDE SEQUENCE</scope>
</reference>
<dbReference type="GO" id="GO:0008688">
    <property type="term" value="F:3-(3-hydroxyphenyl)propionate hydroxylase activity"/>
    <property type="evidence" value="ECO:0007669"/>
    <property type="project" value="TreeGrafter"/>
</dbReference>
<dbReference type="InterPro" id="IPR050631">
    <property type="entry name" value="PheA/TfdB_FAD_monoxygenase"/>
</dbReference>